<dbReference type="SUPFAM" id="SSF56645">
    <property type="entry name" value="Acyl-CoA dehydrogenase NM domain-like"/>
    <property type="match status" value="1"/>
</dbReference>
<dbReference type="InterPro" id="IPR004925">
    <property type="entry name" value="HpaB/PvcC/4-BUDH"/>
</dbReference>
<accession>A0AA37BRR2</accession>
<evidence type="ECO:0000313" key="7">
    <source>
        <dbReference type="Proteomes" id="UP000632195"/>
    </source>
</evidence>
<keyword evidence="1" id="KW-0285">Flavoprotein</keyword>
<reference evidence="6" key="2">
    <citation type="submission" date="2022-09" db="EMBL/GenBank/DDBJ databases">
        <authorList>
            <person name="Sun Q."/>
            <person name="Ohkuma M."/>
        </authorList>
    </citation>
    <scope>NUCLEOTIDE SEQUENCE</scope>
    <source>
        <strain evidence="6">JCM 13583</strain>
    </source>
</reference>
<dbReference type="InterPro" id="IPR024674">
    <property type="entry name" value="HpaB/PvcC/4-BUDH_N"/>
</dbReference>
<gene>
    <name evidence="6" type="ORF">GCM10007108_12040</name>
</gene>
<reference evidence="6" key="1">
    <citation type="journal article" date="2014" name="Int. J. Syst. Evol. Microbiol.">
        <title>Complete genome sequence of Corynebacterium casei LMG S-19264T (=DSM 44701T), isolated from a smear-ripened cheese.</title>
        <authorList>
            <consortium name="US DOE Joint Genome Institute (JGI-PGF)"/>
            <person name="Walter F."/>
            <person name="Albersmeier A."/>
            <person name="Kalinowski J."/>
            <person name="Ruckert C."/>
        </authorList>
    </citation>
    <scope>NUCLEOTIDE SEQUENCE</scope>
    <source>
        <strain evidence="6">JCM 13583</strain>
    </source>
</reference>
<dbReference type="Gene3D" id="1.10.3140.10">
    <property type="entry name" value="4-hydroxybutyryl-coa dehydratase, domain 1"/>
    <property type="match status" value="1"/>
</dbReference>
<dbReference type="InterPro" id="IPR046373">
    <property type="entry name" value="Acyl-CoA_Oxase/DH_mid-dom_sf"/>
</dbReference>
<evidence type="ECO:0000256" key="2">
    <source>
        <dbReference type="ARBA" id="ARBA00022827"/>
    </source>
</evidence>
<dbReference type="EMBL" id="BMNY01000002">
    <property type="protein sequence ID" value="GGM75711.1"/>
    <property type="molecule type" value="Genomic_DNA"/>
</dbReference>
<evidence type="ECO:0000256" key="3">
    <source>
        <dbReference type="ARBA" id="ARBA00023002"/>
    </source>
</evidence>
<sequence>MLRTDSEYMSSLRDGRSVYYRGKKVEDITSHQVLSAAVRHASLVYRWQASPETRALTVAQDREHGEVSRFFTVPRSSQDLMERFELVYRTTRMGRGTFNIIKAIGSDALFALMIVSKAVDREAGTDYSSRVQRYYSHVLDTDPAIAVAQTDVKGDRLLRPHEQEDPDMYVRIVERRSDGIVVRGAKSHTTQAPVSNEIIVLPTRAMSQEDSDYAVAFAVPANAPGLKMVAKPEPAAEAALTDPWFVLGRENIETESLTVFDDVFVPWDRVFLAGEWRAASALSLMFPTFHRFTAISYRAGIGDLFTGLAKLLAEYNGVDDRSHIRRDVVEAIRYKELLRATAIAAAVNCRVDRETGIAIPDTVFTNVGKLVANTGYLDMVKALVDVAGGLASTMPSSQDFSGELGELVAKYLKGRKGSDPMERARLIALTREILSSFGALYTAAMIHAEGSIEASVLELFRSYDYTDSKRLARFAAGIDREI</sequence>
<dbReference type="Pfam" id="PF11794">
    <property type="entry name" value="HpaB_N"/>
    <property type="match status" value="1"/>
</dbReference>
<dbReference type="Pfam" id="PF03241">
    <property type="entry name" value="HpaB"/>
    <property type="match status" value="1"/>
</dbReference>
<dbReference type="GO" id="GO:0016627">
    <property type="term" value="F:oxidoreductase activity, acting on the CH-CH group of donors"/>
    <property type="evidence" value="ECO:0007669"/>
    <property type="project" value="InterPro"/>
</dbReference>
<evidence type="ECO:0000259" key="4">
    <source>
        <dbReference type="Pfam" id="PF03241"/>
    </source>
</evidence>
<dbReference type="AlphaFoldDB" id="A0AA37BRR2"/>
<dbReference type="Gene3D" id="1.20.140.10">
    <property type="entry name" value="Butyryl-CoA Dehydrogenase, subunit A, domain 3"/>
    <property type="match status" value="1"/>
</dbReference>
<feature type="domain" description="HpaB/PvcC/4-BUDH N-terminal" evidence="5">
    <location>
        <begin position="4"/>
        <end position="272"/>
    </location>
</feature>
<keyword evidence="2" id="KW-0274">FAD</keyword>
<name>A0AA37BRR2_9ARCH</name>
<proteinExistence type="predicted"/>
<evidence type="ECO:0000259" key="5">
    <source>
        <dbReference type="Pfam" id="PF11794"/>
    </source>
</evidence>
<dbReference type="RefSeq" id="WP_188681311.1">
    <property type="nucleotide sequence ID" value="NZ_BMNY01000002.1"/>
</dbReference>
<protein>
    <submittedName>
        <fullName evidence="6">4-hydroxybutyryl-CoA dehydratase</fullName>
    </submittedName>
</protein>
<organism evidence="6 7">
    <name type="scientific">Thermogymnomonas acidicola</name>
    <dbReference type="NCBI Taxonomy" id="399579"/>
    <lineage>
        <taxon>Archaea</taxon>
        <taxon>Methanobacteriati</taxon>
        <taxon>Thermoplasmatota</taxon>
        <taxon>Thermoplasmata</taxon>
        <taxon>Thermoplasmatales</taxon>
        <taxon>Thermogymnomonas</taxon>
    </lineage>
</organism>
<dbReference type="PANTHER" id="PTHR36117:SF3">
    <property type="entry name" value="4-HYDROXYPHENYLACETATE 3-MONOOXYGENASE-RELATED"/>
    <property type="match status" value="1"/>
</dbReference>
<dbReference type="InterPro" id="IPR024719">
    <property type="entry name" value="HpaB/PvcC/4-BUDH_C"/>
</dbReference>
<dbReference type="SUPFAM" id="SSF47203">
    <property type="entry name" value="Acyl-CoA dehydrogenase C-terminal domain-like"/>
    <property type="match status" value="1"/>
</dbReference>
<dbReference type="Gene3D" id="2.40.110.10">
    <property type="entry name" value="Butyryl-CoA Dehydrogenase, subunit A, domain 2"/>
    <property type="match status" value="1"/>
</dbReference>
<dbReference type="InterPro" id="IPR009100">
    <property type="entry name" value="AcylCoA_DH/oxidase_NM_dom_sf"/>
</dbReference>
<comment type="caution">
    <text evidence="6">The sequence shown here is derived from an EMBL/GenBank/DDBJ whole genome shotgun (WGS) entry which is preliminary data.</text>
</comment>
<feature type="domain" description="HpaB/PvcC/4-BUDH C-terminal" evidence="4">
    <location>
        <begin position="282"/>
        <end position="475"/>
    </location>
</feature>
<dbReference type="InterPro" id="IPR036250">
    <property type="entry name" value="AcylCo_DH-like_C"/>
</dbReference>
<dbReference type="Proteomes" id="UP000632195">
    <property type="component" value="Unassembled WGS sequence"/>
</dbReference>
<dbReference type="PIRSF" id="PIRSF000331">
    <property type="entry name" value="HpaA_HpaB"/>
    <property type="match status" value="1"/>
</dbReference>
<evidence type="ECO:0000256" key="1">
    <source>
        <dbReference type="ARBA" id="ARBA00022630"/>
    </source>
</evidence>
<keyword evidence="3" id="KW-0560">Oxidoreductase</keyword>
<keyword evidence="7" id="KW-1185">Reference proteome</keyword>
<dbReference type="PANTHER" id="PTHR36117">
    <property type="entry name" value="4-HYDROXYPHENYLACETATE 3-MONOOXYGENASE-RELATED"/>
    <property type="match status" value="1"/>
</dbReference>
<evidence type="ECO:0000313" key="6">
    <source>
        <dbReference type="EMBL" id="GGM75711.1"/>
    </source>
</evidence>